<feature type="transmembrane region" description="Helical" evidence="1">
    <location>
        <begin position="96"/>
        <end position="123"/>
    </location>
</feature>
<accession>A0ABW4HQB4</accession>
<name>A0ABW4HQB4_9BACI</name>
<feature type="transmembrane region" description="Helical" evidence="1">
    <location>
        <begin position="135"/>
        <end position="155"/>
    </location>
</feature>
<feature type="transmembrane region" description="Helical" evidence="1">
    <location>
        <begin position="222"/>
        <end position="240"/>
    </location>
</feature>
<feature type="transmembrane region" description="Helical" evidence="1">
    <location>
        <begin position="54"/>
        <end position="76"/>
    </location>
</feature>
<evidence type="ECO:0000313" key="3">
    <source>
        <dbReference type="Proteomes" id="UP001597221"/>
    </source>
</evidence>
<keyword evidence="1" id="KW-0472">Membrane</keyword>
<proteinExistence type="predicted"/>
<dbReference type="Proteomes" id="UP001597221">
    <property type="component" value="Unassembled WGS sequence"/>
</dbReference>
<gene>
    <name evidence="2" type="ORF">ACFSBH_08960</name>
</gene>
<evidence type="ECO:0000256" key="1">
    <source>
        <dbReference type="SAM" id="Phobius"/>
    </source>
</evidence>
<dbReference type="RefSeq" id="WP_379597135.1">
    <property type="nucleotide sequence ID" value="NZ_JBHUDE010000041.1"/>
</dbReference>
<feature type="transmembrane region" description="Helical" evidence="1">
    <location>
        <begin position="20"/>
        <end position="39"/>
    </location>
</feature>
<comment type="caution">
    <text evidence="2">The sequence shown here is derived from an EMBL/GenBank/DDBJ whole genome shotgun (WGS) entry which is preliminary data.</text>
</comment>
<keyword evidence="1" id="KW-0812">Transmembrane</keyword>
<protein>
    <submittedName>
        <fullName evidence="2">ABC transporter permease</fullName>
    </submittedName>
</protein>
<dbReference type="EMBL" id="JBHUDE010000041">
    <property type="protein sequence ID" value="MFD1607783.1"/>
    <property type="molecule type" value="Genomic_DNA"/>
</dbReference>
<organism evidence="2 3">
    <name type="scientific">Oceanobacillus luteolus</name>
    <dbReference type="NCBI Taxonomy" id="1274358"/>
    <lineage>
        <taxon>Bacteria</taxon>
        <taxon>Bacillati</taxon>
        <taxon>Bacillota</taxon>
        <taxon>Bacilli</taxon>
        <taxon>Bacillales</taxon>
        <taxon>Bacillaceae</taxon>
        <taxon>Oceanobacillus</taxon>
    </lineage>
</organism>
<feature type="transmembrane region" description="Helical" evidence="1">
    <location>
        <begin position="167"/>
        <end position="184"/>
    </location>
</feature>
<reference evidence="3" key="1">
    <citation type="journal article" date="2019" name="Int. J. Syst. Evol. Microbiol.">
        <title>The Global Catalogue of Microorganisms (GCM) 10K type strain sequencing project: providing services to taxonomists for standard genome sequencing and annotation.</title>
        <authorList>
            <consortium name="The Broad Institute Genomics Platform"/>
            <consortium name="The Broad Institute Genome Sequencing Center for Infectious Disease"/>
            <person name="Wu L."/>
            <person name="Ma J."/>
        </authorList>
    </citation>
    <scope>NUCLEOTIDE SEQUENCE [LARGE SCALE GENOMIC DNA]</scope>
    <source>
        <strain evidence="3">CGMCC 1.12376</strain>
    </source>
</reference>
<sequence>MINYMKSEYYRLFRQKGLYITSVICFLLIAAAAAVLYYFGQSDPNFPYNTGEFFYSNVIGSGLLIVLVGIIFNSTLTGKDMSLIKQSVSFGISRKIIFWSKLIITLSCFLAVCAVGILFMIVLGENMFPSDQQSVRHFLIASVNMAPLILSGFFLTHALKMMKVGDIYIIFVLLFIYGFSSNLLRNLFRPVTGLNEIYKYTPNTLLNDNLMHFMDGTVQFEYLYWIIGIVISVIAILIGAKKFKNQSID</sequence>
<evidence type="ECO:0000313" key="2">
    <source>
        <dbReference type="EMBL" id="MFD1607783.1"/>
    </source>
</evidence>
<keyword evidence="3" id="KW-1185">Reference proteome</keyword>
<keyword evidence="1" id="KW-1133">Transmembrane helix</keyword>